<dbReference type="RefSeq" id="WP_197920072.1">
    <property type="nucleotide sequence ID" value="NZ_CAWPTA010000006.1"/>
</dbReference>
<evidence type="ECO:0008006" key="4">
    <source>
        <dbReference type="Google" id="ProtNLM"/>
    </source>
</evidence>
<reference evidence="2 3" key="1">
    <citation type="submission" date="2020-11" db="EMBL/GenBank/DDBJ databases">
        <title>Erythrobacter sediminis sp. nov., a marine bacterium from a tidal flat of Garorim Bay.</title>
        <authorList>
            <person name="Kim D."/>
            <person name="Yoo Y."/>
            <person name="Kim J.-J."/>
        </authorList>
    </citation>
    <scope>NUCLEOTIDE SEQUENCE [LARGE SCALE GENOMIC DNA]</scope>
    <source>
        <strain evidence="2 3">JGD-13</strain>
    </source>
</reference>
<accession>A0ABS0N0E8</accession>
<evidence type="ECO:0000313" key="3">
    <source>
        <dbReference type="Proteomes" id="UP000602442"/>
    </source>
</evidence>
<sequence length="146" mass="15176">MGRKPSDLAHVATITSRPHALVIASALEHEGIPVWIDGVWHASADPLSNALGGHRLTIPVADHAAASSLIREMGLPDAEIASEGQTRATQLLVALFLGPTLFFGIPAVIAGLLAPASLLVVLIGIPTALPVDPRGQNDFFLTEDGV</sequence>
<dbReference type="EMBL" id="JAEANY010000001">
    <property type="protein sequence ID" value="MBH5321408.1"/>
    <property type="molecule type" value="Genomic_DNA"/>
</dbReference>
<keyword evidence="3" id="KW-1185">Reference proteome</keyword>
<organism evidence="2 3">
    <name type="scientific">Aurantiacibacter sediminis</name>
    <dbReference type="NCBI Taxonomy" id="2793064"/>
    <lineage>
        <taxon>Bacteria</taxon>
        <taxon>Pseudomonadati</taxon>
        <taxon>Pseudomonadota</taxon>
        <taxon>Alphaproteobacteria</taxon>
        <taxon>Sphingomonadales</taxon>
        <taxon>Erythrobacteraceae</taxon>
        <taxon>Aurantiacibacter</taxon>
    </lineage>
</organism>
<protein>
    <recommendedName>
        <fullName evidence="4">DUF2007 domain-containing protein</fullName>
    </recommendedName>
</protein>
<name>A0ABS0N0E8_9SPHN</name>
<feature type="transmembrane region" description="Helical" evidence="1">
    <location>
        <begin position="92"/>
        <end position="125"/>
    </location>
</feature>
<evidence type="ECO:0000256" key="1">
    <source>
        <dbReference type="SAM" id="Phobius"/>
    </source>
</evidence>
<keyword evidence="1" id="KW-0812">Transmembrane</keyword>
<keyword evidence="1" id="KW-0472">Membrane</keyword>
<proteinExistence type="predicted"/>
<dbReference type="Proteomes" id="UP000602442">
    <property type="component" value="Unassembled WGS sequence"/>
</dbReference>
<keyword evidence="1" id="KW-1133">Transmembrane helix</keyword>
<comment type="caution">
    <text evidence="2">The sequence shown here is derived from an EMBL/GenBank/DDBJ whole genome shotgun (WGS) entry which is preliminary data.</text>
</comment>
<evidence type="ECO:0000313" key="2">
    <source>
        <dbReference type="EMBL" id="MBH5321408.1"/>
    </source>
</evidence>
<gene>
    <name evidence="2" type="ORF">I5L03_02265</name>
</gene>